<evidence type="ECO:0000313" key="2">
    <source>
        <dbReference type="EMBL" id="KKL96415.1"/>
    </source>
</evidence>
<name>A0A0F9IRR1_9ZZZZ</name>
<proteinExistence type="predicted"/>
<organism evidence="2">
    <name type="scientific">marine sediment metagenome</name>
    <dbReference type="NCBI Taxonomy" id="412755"/>
    <lineage>
        <taxon>unclassified sequences</taxon>
        <taxon>metagenomes</taxon>
        <taxon>ecological metagenomes</taxon>
    </lineage>
</organism>
<dbReference type="AlphaFoldDB" id="A0A0F9IRR1"/>
<gene>
    <name evidence="2" type="ORF">LCGC14_1844720</name>
</gene>
<dbReference type="EMBL" id="LAZR01018438">
    <property type="protein sequence ID" value="KKL96415.1"/>
    <property type="molecule type" value="Genomic_DNA"/>
</dbReference>
<sequence>MVLSRQKGFEVYKKKKYSNGGRDRRNGNNSFSQSDKDFIEGCFKNQTDGMGLQMKNTRLELMMSIEKSIRSEGEKTRITVRTER</sequence>
<comment type="caution">
    <text evidence="2">The sequence shown here is derived from an EMBL/GenBank/DDBJ whole genome shotgun (WGS) entry which is preliminary data.</text>
</comment>
<evidence type="ECO:0000256" key="1">
    <source>
        <dbReference type="SAM" id="MobiDB-lite"/>
    </source>
</evidence>
<accession>A0A0F9IRR1</accession>
<protein>
    <submittedName>
        <fullName evidence="2">Uncharacterized protein</fullName>
    </submittedName>
</protein>
<reference evidence="2" key="1">
    <citation type="journal article" date="2015" name="Nature">
        <title>Complex archaea that bridge the gap between prokaryotes and eukaryotes.</title>
        <authorList>
            <person name="Spang A."/>
            <person name="Saw J.H."/>
            <person name="Jorgensen S.L."/>
            <person name="Zaremba-Niedzwiedzka K."/>
            <person name="Martijn J."/>
            <person name="Lind A.E."/>
            <person name="van Eijk R."/>
            <person name="Schleper C."/>
            <person name="Guy L."/>
            <person name="Ettema T.J."/>
        </authorList>
    </citation>
    <scope>NUCLEOTIDE SEQUENCE</scope>
</reference>
<feature type="region of interest" description="Disordered" evidence="1">
    <location>
        <begin position="1"/>
        <end position="36"/>
    </location>
</feature>